<evidence type="ECO:0000256" key="3">
    <source>
        <dbReference type="ARBA" id="ARBA00022679"/>
    </source>
</evidence>
<protein>
    <submittedName>
        <fullName evidence="6">Tetratricopeptide repeat protein</fullName>
    </submittedName>
</protein>
<organism evidence="6 7">
    <name type="scientific">Sphingomonas rosea</name>
    <dbReference type="NCBI Taxonomy" id="335605"/>
    <lineage>
        <taxon>Bacteria</taxon>
        <taxon>Pseudomonadati</taxon>
        <taxon>Pseudomonadota</taxon>
        <taxon>Alphaproteobacteria</taxon>
        <taxon>Sphingomonadales</taxon>
        <taxon>Sphingomonadaceae</taxon>
        <taxon>Sphingomonas</taxon>
    </lineage>
</organism>
<dbReference type="Pfam" id="PF13432">
    <property type="entry name" value="TPR_16"/>
    <property type="match status" value="2"/>
</dbReference>
<keyword evidence="2" id="KW-0328">Glycosyltransferase</keyword>
<dbReference type="RefSeq" id="WP_344696907.1">
    <property type="nucleotide sequence ID" value="NZ_BAABBR010000001.1"/>
</dbReference>
<dbReference type="Gene3D" id="1.25.40.10">
    <property type="entry name" value="Tetratricopeptide repeat domain"/>
    <property type="match status" value="1"/>
</dbReference>
<dbReference type="SUPFAM" id="SSF48452">
    <property type="entry name" value="TPR-like"/>
    <property type="match status" value="2"/>
</dbReference>
<evidence type="ECO:0000256" key="2">
    <source>
        <dbReference type="ARBA" id="ARBA00022676"/>
    </source>
</evidence>
<comment type="pathway">
    <text evidence="1">Protein modification; protein glycosylation.</text>
</comment>
<dbReference type="InterPro" id="IPR051939">
    <property type="entry name" value="Glycosyltr_41/O-GlcNAc_trsf"/>
</dbReference>
<accession>A0ABP7UAB8</accession>
<gene>
    <name evidence="6" type="ORF">GCM10022281_19700</name>
</gene>
<evidence type="ECO:0000256" key="1">
    <source>
        <dbReference type="ARBA" id="ARBA00004922"/>
    </source>
</evidence>
<feature type="signal peptide" evidence="5">
    <location>
        <begin position="1"/>
        <end position="23"/>
    </location>
</feature>
<evidence type="ECO:0000313" key="6">
    <source>
        <dbReference type="EMBL" id="GAA4038925.1"/>
    </source>
</evidence>
<keyword evidence="3" id="KW-0808">Transferase</keyword>
<dbReference type="PANTHER" id="PTHR44835">
    <property type="entry name" value="UDP-N-ACETYLGLUCOSAMINE--PEPTIDE N-ACETYLGLUCOSAMINYLTRANSFERASE SPINDLY-RELATED"/>
    <property type="match status" value="1"/>
</dbReference>
<sequence>MGRTIRTCSLGLALALLALPAAAAPRLDFARSNAGTFVAARAAADAGDARRAAVLYASLAAADPTDRVSAGRALAQAILAGDMSLALRLAASQPAPSLGVDARLLLVADGLRTGKGAAAIGPGWPEELGFITPFVRAWSESDRGRWKEAIAILDAVPRDQSLVQFVPEHKALILLAAGKPVLAQPLFADALRAAGGRGDRLRMAVAAGLLRSGDRAGADSLLAGRDVTLAAGRRLLSAERKPALPIATAAQGYAELLAGLAVTLGNSDRRSLPLAIVQIGRHADPANDELRLLAGLYLDGAERPDDALAVLRGVGDRSPFQSEARDAEIRTLSRAGRTEEALARAQVFVTEPGATADDWSRLGDVNDDAKRHAAAAEAYARALALVEQGGPGPERWSLHLLRGSSLEQADRWAEAEKALEAAYALAPESPVVLNYLGYARLERGERLDEAERLIALASAKAPEDASITDSLGWAQYKRGRLPQAISTLQRAAAADPAQAEINEHLGDALYAAGRKFEARFAWNAALVTAEDEVKTRVEAKIAAGLTPATAAP</sequence>
<dbReference type="SMART" id="SM00028">
    <property type="entry name" value="TPR"/>
    <property type="match status" value="4"/>
</dbReference>
<evidence type="ECO:0000256" key="4">
    <source>
        <dbReference type="PROSITE-ProRule" id="PRU00339"/>
    </source>
</evidence>
<dbReference type="InterPro" id="IPR019734">
    <property type="entry name" value="TPR_rpt"/>
</dbReference>
<feature type="repeat" description="TPR" evidence="4">
    <location>
        <begin position="465"/>
        <end position="498"/>
    </location>
</feature>
<dbReference type="InterPro" id="IPR011990">
    <property type="entry name" value="TPR-like_helical_dom_sf"/>
</dbReference>
<dbReference type="Proteomes" id="UP001424459">
    <property type="component" value="Unassembled WGS sequence"/>
</dbReference>
<comment type="caution">
    <text evidence="6">The sequence shown here is derived from an EMBL/GenBank/DDBJ whole genome shotgun (WGS) entry which is preliminary data.</text>
</comment>
<dbReference type="PROSITE" id="PS50005">
    <property type="entry name" value="TPR"/>
    <property type="match status" value="1"/>
</dbReference>
<proteinExistence type="predicted"/>
<dbReference type="EMBL" id="BAABBR010000001">
    <property type="protein sequence ID" value="GAA4038925.1"/>
    <property type="molecule type" value="Genomic_DNA"/>
</dbReference>
<reference evidence="7" key="1">
    <citation type="journal article" date="2019" name="Int. J. Syst. Evol. Microbiol.">
        <title>The Global Catalogue of Microorganisms (GCM) 10K type strain sequencing project: providing services to taxonomists for standard genome sequencing and annotation.</title>
        <authorList>
            <consortium name="The Broad Institute Genomics Platform"/>
            <consortium name="The Broad Institute Genome Sequencing Center for Infectious Disease"/>
            <person name="Wu L."/>
            <person name="Ma J."/>
        </authorList>
    </citation>
    <scope>NUCLEOTIDE SEQUENCE [LARGE SCALE GENOMIC DNA]</scope>
    <source>
        <strain evidence="7">JCM 17564</strain>
    </source>
</reference>
<keyword evidence="7" id="KW-1185">Reference proteome</keyword>
<dbReference type="PANTHER" id="PTHR44835:SF1">
    <property type="entry name" value="PROTEIN O-GLCNAC TRANSFERASE"/>
    <property type="match status" value="1"/>
</dbReference>
<keyword evidence="4" id="KW-0802">TPR repeat</keyword>
<evidence type="ECO:0000313" key="7">
    <source>
        <dbReference type="Proteomes" id="UP001424459"/>
    </source>
</evidence>
<keyword evidence="5" id="KW-0732">Signal</keyword>
<name>A0ABP7UAB8_9SPHN</name>
<feature type="chain" id="PRO_5047201399" evidence="5">
    <location>
        <begin position="24"/>
        <end position="552"/>
    </location>
</feature>
<evidence type="ECO:0000256" key="5">
    <source>
        <dbReference type="SAM" id="SignalP"/>
    </source>
</evidence>